<evidence type="ECO:0000256" key="4">
    <source>
        <dbReference type="ARBA" id="ARBA00022692"/>
    </source>
</evidence>
<dbReference type="CDD" id="cd06261">
    <property type="entry name" value="TM_PBP2"/>
    <property type="match status" value="1"/>
</dbReference>
<evidence type="ECO:0000259" key="9">
    <source>
        <dbReference type="PROSITE" id="PS50928"/>
    </source>
</evidence>
<dbReference type="Gene3D" id="1.10.3720.10">
    <property type="entry name" value="MetI-like"/>
    <property type="match status" value="1"/>
</dbReference>
<feature type="transmembrane region" description="Helical" evidence="7">
    <location>
        <begin position="359"/>
        <end position="378"/>
    </location>
</feature>
<dbReference type="Pfam" id="PF00528">
    <property type="entry name" value="BPD_transp_1"/>
    <property type="match status" value="1"/>
</dbReference>
<evidence type="ECO:0000256" key="3">
    <source>
        <dbReference type="ARBA" id="ARBA00022475"/>
    </source>
</evidence>
<keyword evidence="11" id="KW-1185">Reference proteome</keyword>
<feature type="transmembrane region" description="Helical" evidence="7">
    <location>
        <begin position="256"/>
        <end position="276"/>
    </location>
</feature>
<evidence type="ECO:0000256" key="6">
    <source>
        <dbReference type="ARBA" id="ARBA00023136"/>
    </source>
</evidence>
<gene>
    <name evidence="10" type="ORF">KIV56_05965</name>
</gene>
<dbReference type="PANTHER" id="PTHR43744">
    <property type="entry name" value="ABC TRANSPORTER PERMEASE PROTEIN MG189-RELATED-RELATED"/>
    <property type="match status" value="1"/>
</dbReference>
<dbReference type="PROSITE" id="PS50928">
    <property type="entry name" value="ABC_TM1"/>
    <property type="match status" value="1"/>
</dbReference>
<dbReference type="EMBL" id="CP075584">
    <property type="protein sequence ID" value="WBM81433.1"/>
    <property type="molecule type" value="Genomic_DNA"/>
</dbReference>
<protein>
    <submittedName>
        <fullName evidence="10">Carbohydrate ABC transporter permease</fullName>
    </submittedName>
</protein>
<sequence>MPAIVLTAIFSIIGTLQLLAEPQVFRSFRLRRDEHVHPEPHRVHDLVDPQRQPRGRVLGGAGPGHLRALVHVPQVHPAEGSQVSTLVPTPETSTGAGGPARGIRPSTAKPPRAQRESPFARASAMIVMGVFTLYFLVPVWWLLVAATKDRAQFTGTNPLWFADFSLFQNIGALVSYRDGVYLKWMLNSALYAGLGALVGTIIAGMCGYALAKYRFPGRELIFNVVLGGVLVPATALALPLFLIFSQISLTNTFWSVFLPSLVSPFGVYLARIYASASVPDELIEAARLDGAGEVRTFFTVSVRMMVPALVTVFLFQFVAIWNNFFLPLIMLRDETLFPVTLGLYGWNSQVNQIPVLRDYVLIGALLSIIPLIIIFLLLQRFWRNGLSAGSVK</sequence>
<keyword evidence="3" id="KW-1003">Cell membrane</keyword>
<keyword evidence="2 7" id="KW-0813">Transport</keyword>
<keyword evidence="4 7" id="KW-0812">Transmembrane</keyword>
<accession>A0ABY7NLR2</accession>
<feature type="transmembrane region" description="Helical" evidence="7">
    <location>
        <begin position="220"/>
        <end position="244"/>
    </location>
</feature>
<feature type="transmembrane region" description="Helical" evidence="7">
    <location>
        <begin position="188"/>
        <end position="211"/>
    </location>
</feature>
<name>A0ABY7NLR2_9MICO</name>
<proteinExistence type="inferred from homology"/>
<dbReference type="InterPro" id="IPR000515">
    <property type="entry name" value="MetI-like"/>
</dbReference>
<dbReference type="Proteomes" id="UP001212421">
    <property type="component" value="Chromosome"/>
</dbReference>
<evidence type="ECO:0000256" key="7">
    <source>
        <dbReference type="RuleBase" id="RU363032"/>
    </source>
</evidence>
<evidence type="ECO:0000256" key="5">
    <source>
        <dbReference type="ARBA" id="ARBA00022989"/>
    </source>
</evidence>
<comment type="subcellular location">
    <subcellularLocation>
        <location evidence="1 7">Cell membrane</location>
        <topology evidence="1 7">Multi-pass membrane protein</topology>
    </subcellularLocation>
</comment>
<dbReference type="SUPFAM" id="SSF161098">
    <property type="entry name" value="MetI-like"/>
    <property type="match status" value="1"/>
</dbReference>
<feature type="transmembrane region" description="Helical" evidence="7">
    <location>
        <begin position="297"/>
        <end position="321"/>
    </location>
</feature>
<organism evidence="10 11">
    <name type="scientific">Cryobacterium breve</name>
    <dbReference type="NCBI Taxonomy" id="1259258"/>
    <lineage>
        <taxon>Bacteria</taxon>
        <taxon>Bacillati</taxon>
        <taxon>Actinomycetota</taxon>
        <taxon>Actinomycetes</taxon>
        <taxon>Micrococcales</taxon>
        <taxon>Microbacteriaceae</taxon>
        <taxon>Cryobacterium</taxon>
    </lineage>
</organism>
<evidence type="ECO:0000256" key="8">
    <source>
        <dbReference type="SAM" id="MobiDB-lite"/>
    </source>
</evidence>
<feature type="transmembrane region" description="Helical" evidence="7">
    <location>
        <begin position="158"/>
        <end position="176"/>
    </location>
</feature>
<dbReference type="PANTHER" id="PTHR43744:SF12">
    <property type="entry name" value="ABC TRANSPORTER PERMEASE PROTEIN MG189-RELATED"/>
    <property type="match status" value="1"/>
</dbReference>
<dbReference type="InterPro" id="IPR035906">
    <property type="entry name" value="MetI-like_sf"/>
</dbReference>
<feature type="domain" description="ABC transmembrane type-1" evidence="9">
    <location>
        <begin position="185"/>
        <end position="378"/>
    </location>
</feature>
<reference evidence="10 11" key="1">
    <citation type="submission" date="2021-05" db="EMBL/GenBank/DDBJ databases">
        <authorList>
            <person name="Kumar R."/>
            <person name="Kumar A."/>
            <person name="Mukhia S."/>
        </authorList>
    </citation>
    <scope>NUCLEOTIDE SEQUENCE [LARGE SCALE GENOMIC DNA]</scope>
    <source>
        <strain evidence="10 11">ERMR7:08</strain>
    </source>
</reference>
<evidence type="ECO:0000256" key="1">
    <source>
        <dbReference type="ARBA" id="ARBA00004651"/>
    </source>
</evidence>
<evidence type="ECO:0000313" key="10">
    <source>
        <dbReference type="EMBL" id="WBM81433.1"/>
    </source>
</evidence>
<comment type="similarity">
    <text evidence="7">Belongs to the binding-protein-dependent transport system permease family.</text>
</comment>
<feature type="region of interest" description="Disordered" evidence="8">
    <location>
        <begin position="79"/>
        <end position="115"/>
    </location>
</feature>
<evidence type="ECO:0000313" key="11">
    <source>
        <dbReference type="Proteomes" id="UP001212421"/>
    </source>
</evidence>
<feature type="compositionally biased region" description="Polar residues" evidence="8">
    <location>
        <begin position="81"/>
        <end position="94"/>
    </location>
</feature>
<keyword evidence="5 7" id="KW-1133">Transmembrane helix</keyword>
<feature type="transmembrane region" description="Helical" evidence="7">
    <location>
        <begin position="124"/>
        <end position="146"/>
    </location>
</feature>
<keyword evidence="6 7" id="KW-0472">Membrane</keyword>
<evidence type="ECO:0000256" key="2">
    <source>
        <dbReference type="ARBA" id="ARBA00022448"/>
    </source>
</evidence>